<proteinExistence type="predicted"/>
<protein>
    <recommendedName>
        <fullName evidence="1">Pyrrolo-quinoline quinone repeat domain-containing protein</fullName>
    </recommendedName>
</protein>
<dbReference type="AlphaFoldDB" id="A0A6B8VML7"/>
<feature type="domain" description="Pyrrolo-quinoline quinone repeat" evidence="1">
    <location>
        <begin position="72"/>
        <end position="163"/>
    </location>
</feature>
<evidence type="ECO:0000259" key="1">
    <source>
        <dbReference type="Pfam" id="PF13360"/>
    </source>
</evidence>
<dbReference type="Pfam" id="PF13360">
    <property type="entry name" value="PQQ_2"/>
    <property type="match status" value="1"/>
</dbReference>
<dbReference type="InterPro" id="IPR002372">
    <property type="entry name" value="PQQ_rpt_dom"/>
</dbReference>
<organism evidence="2 3">
    <name type="scientific">Corynebacterium kalinowskii</name>
    <dbReference type="NCBI Taxonomy" id="2675216"/>
    <lineage>
        <taxon>Bacteria</taxon>
        <taxon>Bacillati</taxon>
        <taxon>Actinomycetota</taxon>
        <taxon>Actinomycetes</taxon>
        <taxon>Mycobacteriales</taxon>
        <taxon>Corynebacteriaceae</taxon>
        <taxon>Corynebacterium</taxon>
    </lineage>
</organism>
<evidence type="ECO:0000313" key="2">
    <source>
        <dbReference type="EMBL" id="QGU02664.1"/>
    </source>
</evidence>
<dbReference type="RefSeq" id="WP_156193026.1">
    <property type="nucleotide sequence ID" value="NZ_CP046452.1"/>
</dbReference>
<dbReference type="Gene3D" id="2.130.10.10">
    <property type="entry name" value="YVTN repeat-like/Quinoprotein amine dehydrogenase"/>
    <property type="match status" value="1"/>
</dbReference>
<evidence type="ECO:0000313" key="3">
    <source>
        <dbReference type="Proteomes" id="UP000427071"/>
    </source>
</evidence>
<gene>
    <name evidence="2" type="ORF">CKALI_09045</name>
</gene>
<accession>A0A6B8VML7</accession>
<keyword evidence="3" id="KW-1185">Reference proteome</keyword>
<dbReference type="Proteomes" id="UP000427071">
    <property type="component" value="Chromosome"/>
</dbReference>
<dbReference type="EMBL" id="CP046452">
    <property type="protein sequence ID" value="QGU02664.1"/>
    <property type="molecule type" value="Genomic_DNA"/>
</dbReference>
<dbReference type="SUPFAM" id="SSF50998">
    <property type="entry name" value="Quinoprotein alcohol dehydrogenase-like"/>
    <property type="match status" value="1"/>
</dbReference>
<dbReference type="InterPro" id="IPR015943">
    <property type="entry name" value="WD40/YVTN_repeat-like_dom_sf"/>
</dbReference>
<dbReference type="InterPro" id="IPR011047">
    <property type="entry name" value="Quinoprotein_ADH-like_sf"/>
</dbReference>
<name>A0A6B8VML7_9CORY</name>
<sequence>MSDHNRHPQASTGPLQRSKKDLIAATVLATAALVGVGTVWATAPIRHSDLVPPAETYTNPGALASAPTALHERWRVSNPAVPSLTRPLISEGLVISAEGGTVVAHDATTGEPVWSYERDLGVCSLGAAFGSVVVTYRNAAGCGDVTQIDAKTGTYRSTRSAPSRDEVLPISSNDRVGIVNSERVELWRSDLVRTVEYGDKVAKQEANLQPHENCVISSALTRKELLAVVEKCPDQPNNSMLRFQATTPEDSRKPKIKADVAIPGTDSQLIAVGQTAAAVYVPGAPAKLITYDDQGKEKARLDVKSSPLIADHVENTPDLAFSPETADLPHHMTWFDGERLYLLNPASLAAEVIFEGALGTGVAVGDRIMFPIEGGIAVGNWANGQIESTIPVDRGDYQGRVALTVAGTTVVEKRGDTLVGLGG</sequence>
<reference evidence="3" key="1">
    <citation type="submission" date="2019-11" db="EMBL/GenBank/DDBJ databases">
        <title>Complete genome sequence of Corynebacterium kalinowskii 1959, a novel Corynebacterium species isolated from soil of a small paddock in Vilsendorf, Germany.</title>
        <authorList>
            <person name="Schaffert L."/>
            <person name="Ruwe M."/>
            <person name="Milse J."/>
            <person name="Hanuschka K."/>
            <person name="Ortseifen V."/>
            <person name="Droste J."/>
            <person name="Brandt D."/>
            <person name="Schlueter L."/>
            <person name="Kutter Y."/>
            <person name="Vinke S."/>
            <person name="Viehoefer P."/>
            <person name="Jacob L."/>
            <person name="Luebke N.-C."/>
            <person name="Schulte-Berndt E."/>
            <person name="Hain C."/>
            <person name="Linder M."/>
            <person name="Schmidt P."/>
            <person name="Wollenschlaeger L."/>
            <person name="Luttermann T."/>
            <person name="Thieme E."/>
            <person name="Hassa J."/>
            <person name="Haak M."/>
            <person name="Wittchen M."/>
            <person name="Mentz A."/>
            <person name="Persicke M."/>
            <person name="Busche T."/>
            <person name="Ruckert C."/>
        </authorList>
    </citation>
    <scope>NUCLEOTIDE SEQUENCE [LARGE SCALE GENOMIC DNA]</scope>
    <source>
        <strain evidence="3">1959</strain>
    </source>
</reference>
<dbReference type="KEGG" id="ckw:CKALI_09045"/>